<comment type="caution">
    <text evidence="1">The sequence shown here is derived from an EMBL/GenBank/DDBJ whole genome shotgun (WGS) entry which is preliminary data.</text>
</comment>
<gene>
    <name evidence="1" type="ORF">DID87_04455</name>
</gene>
<organism evidence="1 2">
    <name type="scientific">Fructilactobacillus sanfranciscensis</name>
    <name type="common">Lactobacillus sanfranciscensis</name>
    <dbReference type="NCBI Taxonomy" id="1625"/>
    <lineage>
        <taxon>Bacteria</taxon>
        <taxon>Bacillati</taxon>
        <taxon>Bacillota</taxon>
        <taxon>Bacilli</taxon>
        <taxon>Lactobacillales</taxon>
        <taxon>Lactobacillaceae</taxon>
        <taxon>Fructilactobacillus</taxon>
    </lineage>
</organism>
<reference evidence="1 2" key="1">
    <citation type="submission" date="2018-05" db="EMBL/GenBank/DDBJ databases">
        <title>Lactobacillus sanfranciscensis Ah4 draft denome sequence.</title>
        <authorList>
            <person name="Zhang G."/>
        </authorList>
    </citation>
    <scope>NUCLEOTIDE SEQUENCE [LARGE SCALE GENOMIC DNA]</scope>
    <source>
        <strain evidence="1 2">Ah4</strain>
    </source>
</reference>
<proteinExistence type="predicted"/>
<evidence type="ECO:0000313" key="1">
    <source>
        <dbReference type="EMBL" id="TNK90358.1"/>
    </source>
</evidence>
<protein>
    <submittedName>
        <fullName evidence="1">IpaB/EvcA family protein</fullName>
    </submittedName>
</protein>
<dbReference type="Proteomes" id="UP000313312">
    <property type="component" value="Unassembled WGS sequence"/>
</dbReference>
<sequence>MAEELKLGPKAKSLLNAVSRFFDGDVQVQFIGNLKSGYVKHDQAQIMQDGKNLFVQINDVTEPDFTATHELLHLLMTLRGFPQIYFPLTTGDDALDEQLRFIGTELFDVVAHFVVYSEQRKHGLINSKIAEEYIKGVRQTITPETSKIDSEMIIRVVTLLDAMVFFGNEFAKHDAVFVQNFPIATKAAQRLYKIITEKPTDSPFALRRNVVKLFKAFDGQMKGWELPELQLTDFAMITSVFSQRQLGLKVSQVFKLYHSKLKDTKTLTPAYIGFASVDDQDSFVISGPINAQKAEKFIQNIYAKTVKELFDELKIPYLIR</sequence>
<dbReference type="AlphaFoldDB" id="A0A5C4TIT9"/>
<accession>A0A5C4TIT9</accession>
<evidence type="ECO:0000313" key="2">
    <source>
        <dbReference type="Proteomes" id="UP000313312"/>
    </source>
</evidence>
<dbReference type="RefSeq" id="WP_014081700.1">
    <property type="nucleotide sequence ID" value="NZ_BAAAXT010000023.1"/>
</dbReference>
<dbReference type="OMA" id="TRMHRTV"/>
<dbReference type="EMBL" id="QFCR01000011">
    <property type="protein sequence ID" value="TNK90358.1"/>
    <property type="molecule type" value="Genomic_DNA"/>
</dbReference>
<name>A0A5C4TIT9_FRUSA</name>